<dbReference type="Gene3D" id="1.10.150.50">
    <property type="entry name" value="Transcription Factor, Ets-1"/>
    <property type="match status" value="1"/>
</dbReference>
<dbReference type="GO" id="GO:0042393">
    <property type="term" value="F:histone binding"/>
    <property type="evidence" value="ECO:0007669"/>
    <property type="project" value="TreeGrafter"/>
</dbReference>
<evidence type="ECO:0000259" key="1">
    <source>
        <dbReference type="Pfam" id="PF00536"/>
    </source>
</evidence>
<dbReference type="InterPro" id="IPR001660">
    <property type="entry name" value="SAM"/>
</dbReference>
<dbReference type="GO" id="GO:0003682">
    <property type="term" value="F:chromatin binding"/>
    <property type="evidence" value="ECO:0007669"/>
    <property type="project" value="TreeGrafter"/>
</dbReference>
<accession>A0A443SPD2</accession>
<feature type="domain" description="SAM" evidence="1">
    <location>
        <begin position="2"/>
        <end position="35"/>
    </location>
</feature>
<comment type="caution">
    <text evidence="2">The sequence shown here is derived from an EMBL/GenBank/DDBJ whole genome shotgun (WGS) entry which is preliminary data.</text>
</comment>
<dbReference type="GO" id="GO:0045892">
    <property type="term" value="P:negative regulation of DNA-templated transcription"/>
    <property type="evidence" value="ECO:0007669"/>
    <property type="project" value="TreeGrafter"/>
</dbReference>
<dbReference type="SUPFAM" id="SSF47769">
    <property type="entry name" value="SAM/Pointed domain"/>
    <property type="match status" value="1"/>
</dbReference>
<dbReference type="InterPro" id="IPR050548">
    <property type="entry name" value="PcG_chromatin_remod_factors"/>
</dbReference>
<organism evidence="2 3">
    <name type="scientific">Leptotrombidium deliense</name>
    <dbReference type="NCBI Taxonomy" id="299467"/>
    <lineage>
        <taxon>Eukaryota</taxon>
        <taxon>Metazoa</taxon>
        <taxon>Ecdysozoa</taxon>
        <taxon>Arthropoda</taxon>
        <taxon>Chelicerata</taxon>
        <taxon>Arachnida</taxon>
        <taxon>Acari</taxon>
        <taxon>Acariformes</taxon>
        <taxon>Trombidiformes</taxon>
        <taxon>Prostigmata</taxon>
        <taxon>Anystina</taxon>
        <taxon>Parasitengona</taxon>
        <taxon>Trombiculoidea</taxon>
        <taxon>Trombiculidae</taxon>
        <taxon>Leptotrombidium</taxon>
    </lineage>
</organism>
<proteinExistence type="predicted"/>
<protein>
    <recommendedName>
        <fullName evidence="1">SAM domain-containing protein</fullName>
    </recommendedName>
</protein>
<dbReference type="AlphaFoldDB" id="A0A443SPD2"/>
<evidence type="ECO:0000313" key="3">
    <source>
        <dbReference type="Proteomes" id="UP000288716"/>
    </source>
</evidence>
<reference evidence="2 3" key="1">
    <citation type="journal article" date="2018" name="Gigascience">
        <title>Genomes of trombidid mites reveal novel predicted allergens and laterally-transferred genes associated with secondary metabolism.</title>
        <authorList>
            <person name="Dong X."/>
            <person name="Chaisiri K."/>
            <person name="Xia D."/>
            <person name="Armstrong S.D."/>
            <person name="Fang Y."/>
            <person name="Donnelly M.J."/>
            <person name="Kadowaki T."/>
            <person name="McGarry J.W."/>
            <person name="Darby A.C."/>
            <person name="Makepeace B.L."/>
        </authorList>
    </citation>
    <scope>NUCLEOTIDE SEQUENCE [LARGE SCALE GENOMIC DNA]</scope>
    <source>
        <strain evidence="2">UoL-UT</strain>
    </source>
</reference>
<evidence type="ECO:0000313" key="2">
    <source>
        <dbReference type="EMBL" id="RWS29342.1"/>
    </source>
</evidence>
<dbReference type="STRING" id="299467.A0A443SPD2"/>
<dbReference type="Proteomes" id="UP000288716">
    <property type="component" value="Unassembled WGS sequence"/>
</dbReference>
<keyword evidence="3" id="KW-1185">Reference proteome</keyword>
<dbReference type="EMBL" id="NCKV01000959">
    <property type="protein sequence ID" value="RWS29342.1"/>
    <property type="molecule type" value="Genomic_DNA"/>
</dbReference>
<dbReference type="OrthoDB" id="5912862at2759"/>
<dbReference type="VEuPathDB" id="VectorBase:LDEU002699"/>
<gene>
    <name evidence="2" type="ORF">B4U80_02622</name>
</gene>
<dbReference type="PANTHER" id="PTHR12247">
    <property type="entry name" value="POLYCOMB GROUP PROTEIN"/>
    <property type="match status" value="1"/>
</dbReference>
<dbReference type="GO" id="GO:0005634">
    <property type="term" value="C:nucleus"/>
    <property type="evidence" value="ECO:0007669"/>
    <property type="project" value="TreeGrafter"/>
</dbReference>
<feature type="non-terminal residue" evidence="2">
    <location>
        <position position="1"/>
    </location>
</feature>
<dbReference type="InterPro" id="IPR013761">
    <property type="entry name" value="SAM/pointed_sf"/>
</dbReference>
<dbReference type="PANTHER" id="PTHR12247:SF131">
    <property type="entry name" value="LD05287P"/>
    <property type="match status" value="1"/>
</dbReference>
<sequence length="45" mass="4950">LVDGEAFLLLNQPDLVKILGIKLGPAVKIYNSILVIRDNMNLEDA</sequence>
<dbReference type="Pfam" id="PF00536">
    <property type="entry name" value="SAM_1"/>
    <property type="match status" value="1"/>
</dbReference>
<name>A0A443SPD2_9ACAR</name>